<evidence type="ECO:0000313" key="4">
    <source>
        <dbReference type="Proteomes" id="UP000284220"/>
    </source>
</evidence>
<dbReference type="EMBL" id="QRHZ01000003">
    <property type="protein sequence ID" value="RHG17942.1"/>
    <property type="molecule type" value="Genomic_DNA"/>
</dbReference>
<sequence length="278" mass="32319">MKNNVYQIVTDRIIEQLEQGVIPWHKPWTGVRNKAFNRVSRKPYSLLNQMLLKHDGEYASFKQWTDLGGKIRKGEKAEIIVFWKMLEVEEENKDGELEKKVIPYLRYISVFHISQVDGVKPLETPFHEVEPIADADKIIIDYITREAINFNEQASNEAYYSPNRDTVVVPMKEQYQHINEYYSTTFHELIHSTGHKKRLNRLETSAVASFGSETYSKEELVAEIGSATLLNILEIETQRTFTNSVAYIQNWLIVLRNDNRFIISASSQAEKAIDYILN</sequence>
<dbReference type="Pfam" id="PF08401">
    <property type="entry name" value="ArdcN"/>
    <property type="match status" value="1"/>
</dbReference>
<evidence type="ECO:0000259" key="1">
    <source>
        <dbReference type="Pfam" id="PF08401"/>
    </source>
</evidence>
<dbReference type="GO" id="GO:0003697">
    <property type="term" value="F:single-stranded DNA binding"/>
    <property type="evidence" value="ECO:0007669"/>
    <property type="project" value="InterPro"/>
</dbReference>
<dbReference type="InterPro" id="IPR041459">
    <property type="entry name" value="MPTase-PolyVal"/>
</dbReference>
<dbReference type="RefSeq" id="WP_118197748.1">
    <property type="nucleotide sequence ID" value="NZ_QRHZ01000003.1"/>
</dbReference>
<dbReference type="Pfam" id="PF18818">
    <property type="entry name" value="MPTase-PolyVal"/>
    <property type="match status" value="1"/>
</dbReference>
<reference evidence="3 4" key="1">
    <citation type="submission" date="2018-08" db="EMBL/GenBank/DDBJ databases">
        <title>A genome reference for cultivated species of the human gut microbiota.</title>
        <authorList>
            <person name="Zou Y."/>
            <person name="Xue W."/>
            <person name="Luo G."/>
        </authorList>
    </citation>
    <scope>NUCLEOTIDE SEQUENCE [LARGE SCALE GENOMIC DNA]</scope>
    <source>
        <strain evidence="3 4">AM22-9LB</strain>
    </source>
</reference>
<name>A0A414SFA2_9FIRM</name>
<dbReference type="Proteomes" id="UP000284220">
    <property type="component" value="Unassembled WGS sequence"/>
</dbReference>
<evidence type="ECO:0000259" key="2">
    <source>
        <dbReference type="Pfam" id="PF18818"/>
    </source>
</evidence>
<comment type="caution">
    <text evidence="3">The sequence shown here is derived from an EMBL/GenBank/DDBJ whole genome shotgun (WGS) entry which is preliminary data.</text>
</comment>
<protein>
    <submittedName>
        <fullName evidence="3">DUF1738 domain-containing protein</fullName>
    </submittedName>
</protein>
<feature type="domain" description="Polyvalent protein metallopeptidase" evidence="2">
    <location>
        <begin position="145"/>
        <end position="268"/>
    </location>
</feature>
<gene>
    <name evidence="3" type="ORF">DW272_07955</name>
</gene>
<dbReference type="PIRSF" id="PIRSF037112">
    <property type="entry name" value="Antirestriction_ArdC"/>
    <property type="match status" value="1"/>
</dbReference>
<evidence type="ECO:0000313" key="3">
    <source>
        <dbReference type="EMBL" id="RHG17942.1"/>
    </source>
</evidence>
<feature type="domain" description="N-terminal" evidence="1">
    <location>
        <begin position="4"/>
        <end position="111"/>
    </location>
</feature>
<organism evidence="3 4">
    <name type="scientific">Blautia obeum</name>
    <dbReference type="NCBI Taxonomy" id="40520"/>
    <lineage>
        <taxon>Bacteria</taxon>
        <taxon>Bacillati</taxon>
        <taxon>Bacillota</taxon>
        <taxon>Clostridia</taxon>
        <taxon>Lachnospirales</taxon>
        <taxon>Lachnospiraceae</taxon>
        <taxon>Blautia</taxon>
    </lineage>
</organism>
<accession>A0A414SFA2</accession>
<dbReference type="AlphaFoldDB" id="A0A414SFA2"/>
<dbReference type="InterPro" id="IPR013610">
    <property type="entry name" value="ArdC_N"/>
</dbReference>
<proteinExistence type="predicted"/>
<dbReference type="InterPro" id="IPR017113">
    <property type="entry name" value="Antirestriction_ArdC"/>
</dbReference>